<comment type="subunit">
    <text evidence="6">Monomer.</text>
</comment>
<dbReference type="InterPro" id="IPR018109">
    <property type="entry name" value="Folylpolyglutamate_synth_CS"/>
</dbReference>
<dbReference type="EC" id="6.3.2.17" evidence="8"/>
<dbReference type="AlphaFoldDB" id="A0A370DKC6"/>
<dbReference type="GO" id="GO:0046654">
    <property type="term" value="P:tetrahydrofolate biosynthetic process"/>
    <property type="evidence" value="ECO:0007669"/>
    <property type="project" value="UniProtKB-UniPathway"/>
</dbReference>
<evidence type="ECO:0000256" key="17">
    <source>
        <dbReference type="ARBA" id="ARBA00030592"/>
    </source>
</evidence>
<evidence type="ECO:0000256" key="12">
    <source>
        <dbReference type="ARBA" id="ARBA00022741"/>
    </source>
</evidence>
<evidence type="ECO:0000256" key="8">
    <source>
        <dbReference type="ARBA" id="ARBA00013025"/>
    </source>
</evidence>
<comment type="pathway">
    <text evidence="3">Cofactor biosynthesis; tetrahydrofolate biosynthesis; 7,8-dihydrofolate from 2-amino-4-hydroxy-6-hydroxymethyl-7,8-dihydropteridine diphosphate and 4-aminobenzoate: step 2/2.</text>
</comment>
<keyword evidence="15" id="KW-0289">Folate biosynthesis</keyword>
<evidence type="ECO:0000256" key="23">
    <source>
        <dbReference type="PIRNR" id="PIRNR001563"/>
    </source>
</evidence>
<evidence type="ECO:0000256" key="15">
    <source>
        <dbReference type="ARBA" id="ARBA00022909"/>
    </source>
</evidence>
<comment type="catalytic activity">
    <reaction evidence="20">
        <text>10-formyltetrahydrofolyl-(gamma-L-Glu)(n) + L-glutamate + ATP = 10-formyltetrahydrofolyl-(gamma-L-Glu)(n+1) + ADP + phosphate + H(+)</text>
        <dbReference type="Rhea" id="RHEA:51904"/>
        <dbReference type="Rhea" id="RHEA-COMP:13088"/>
        <dbReference type="Rhea" id="RHEA-COMP:14300"/>
        <dbReference type="ChEBI" id="CHEBI:15378"/>
        <dbReference type="ChEBI" id="CHEBI:29985"/>
        <dbReference type="ChEBI" id="CHEBI:30616"/>
        <dbReference type="ChEBI" id="CHEBI:43474"/>
        <dbReference type="ChEBI" id="CHEBI:134413"/>
        <dbReference type="ChEBI" id="CHEBI:456216"/>
        <dbReference type="EC" id="6.3.2.17"/>
    </reaction>
</comment>
<dbReference type="Gene3D" id="3.90.190.20">
    <property type="entry name" value="Mur ligase, C-terminal domain"/>
    <property type="match status" value="1"/>
</dbReference>
<keyword evidence="27" id="KW-1185">Reference proteome</keyword>
<dbReference type="InterPro" id="IPR036565">
    <property type="entry name" value="Mur-like_cat_sf"/>
</dbReference>
<comment type="catalytic activity">
    <reaction evidence="21">
        <text>(6R)-5,10-methylenetetrahydrofolyl-(gamma-L-Glu)(n) + L-glutamate + ATP = (6R)-5,10-methylenetetrahydrofolyl-(gamma-L-Glu)(n+1) + ADP + phosphate + H(+)</text>
        <dbReference type="Rhea" id="RHEA:51912"/>
        <dbReference type="Rhea" id="RHEA-COMP:13257"/>
        <dbReference type="Rhea" id="RHEA-COMP:13258"/>
        <dbReference type="ChEBI" id="CHEBI:15378"/>
        <dbReference type="ChEBI" id="CHEBI:29985"/>
        <dbReference type="ChEBI" id="CHEBI:30616"/>
        <dbReference type="ChEBI" id="CHEBI:43474"/>
        <dbReference type="ChEBI" id="CHEBI:136572"/>
        <dbReference type="ChEBI" id="CHEBI:456216"/>
        <dbReference type="EC" id="6.3.2.17"/>
    </reaction>
</comment>
<comment type="cofactor">
    <cofactor evidence="1">
        <name>Mg(2+)</name>
        <dbReference type="ChEBI" id="CHEBI:18420"/>
    </cofactor>
</comment>
<dbReference type="GO" id="GO:0005524">
    <property type="term" value="F:ATP binding"/>
    <property type="evidence" value="ECO:0007669"/>
    <property type="project" value="UniProtKB-KW"/>
</dbReference>
<evidence type="ECO:0000256" key="6">
    <source>
        <dbReference type="ARBA" id="ARBA00011245"/>
    </source>
</evidence>
<evidence type="ECO:0000256" key="13">
    <source>
        <dbReference type="ARBA" id="ARBA00022840"/>
    </source>
</evidence>
<dbReference type="UniPathway" id="UPA00077">
    <property type="reaction ID" value="UER00157"/>
</dbReference>
<feature type="domain" description="Mur ligase central" evidence="25">
    <location>
        <begin position="48"/>
        <end position="263"/>
    </location>
</feature>
<comment type="catalytic activity">
    <reaction evidence="19">
        <text>(6S)-5,6,7,8-tetrahydrofolyl-(gamma-L-Glu)(n) + L-glutamate + ATP = (6S)-5,6,7,8-tetrahydrofolyl-(gamma-L-Glu)(n+1) + ADP + phosphate + H(+)</text>
        <dbReference type="Rhea" id="RHEA:10580"/>
        <dbReference type="Rhea" id="RHEA-COMP:14738"/>
        <dbReference type="Rhea" id="RHEA-COMP:14740"/>
        <dbReference type="ChEBI" id="CHEBI:15378"/>
        <dbReference type="ChEBI" id="CHEBI:29985"/>
        <dbReference type="ChEBI" id="CHEBI:30616"/>
        <dbReference type="ChEBI" id="CHEBI:43474"/>
        <dbReference type="ChEBI" id="CHEBI:141005"/>
        <dbReference type="ChEBI" id="CHEBI:456216"/>
        <dbReference type="EC" id="6.3.2.17"/>
    </reaction>
</comment>
<dbReference type="Proteomes" id="UP000254266">
    <property type="component" value="Unassembled WGS sequence"/>
</dbReference>
<dbReference type="InterPro" id="IPR001645">
    <property type="entry name" value="Folylpolyglutamate_synth"/>
</dbReference>
<dbReference type="NCBIfam" id="TIGR01499">
    <property type="entry name" value="folC"/>
    <property type="match status" value="1"/>
</dbReference>
<evidence type="ECO:0000256" key="4">
    <source>
        <dbReference type="ARBA" id="ARBA00005150"/>
    </source>
</evidence>
<evidence type="ECO:0000313" key="27">
    <source>
        <dbReference type="Proteomes" id="UP000254266"/>
    </source>
</evidence>
<evidence type="ECO:0000256" key="7">
    <source>
        <dbReference type="ARBA" id="ARBA00013023"/>
    </source>
</evidence>
<dbReference type="InterPro" id="IPR013221">
    <property type="entry name" value="Mur_ligase_cen"/>
</dbReference>
<sequence length="425" mass="46682">MRYKKLQDWLNWQETLNPKEIDLGLDRVNAVLEKLSFSASFFCPVITVAGTNGKGSTVAFIESILHQSGIVVGTYTSPHLFKYNERIRINQQPVPDDELCEAFDVIDKVRGDIALTYFEFGTLASFVIFKKYNVDVAVLEVGLGGRLDAVNVIDADVSVISSIGIDHIDWLGDDIEVIAREKAGIMRPHNPAVVSIFNPPDSLMEYAKENNVKLIRPGMDYLYQGLSKANWQLKAADFQLSDLPVPALCGGFQLQNASAAIMAISLLDIEQKPEQLNIAKGLTEVRLAGRYQQIVDSPQVVVDVAHNEQSAQVLNDVLNDMPVTGKTIAVVAMLADKAVAEVLQAVLPEVDQWISAGLQVARGMSSKNMAQAVRDVQSDVKLSVCENVTDACVKARTLAAENDRIIVFGSFYTVSEATEYFKSLQ</sequence>
<dbReference type="GO" id="GO:0004326">
    <property type="term" value="F:tetrahydrofolylpolyglutamate synthase activity"/>
    <property type="evidence" value="ECO:0007669"/>
    <property type="project" value="UniProtKB-EC"/>
</dbReference>
<dbReference type="PANTHER" id="PTHR11136:SF0">
    <property type="entry name" value="DIHYDROFOLATE SYNTHETASE-RELATED"/>
    <property type="match status" value="1"/>
</dbReference>
<keyword evidence="10 23" id="KW-0436">Ligase</keyword>
<evidence type="ECO:0000256" key="16">
    <source>
        <dbReference type="ARBA" id="ARBA00030048"/>
    </source>
</evidence>
<evidence type="ECO:0000256" key="14">
    <source>
        <dbReference type="ARBA" id="ARBA00022842"/>
    </source>
</evidence>
<dbReference type="EC" id="6.3.2.12" evidence="7"/>
<dbReference type="SUPFAM" id="SSF53623">
    <property type="entry name" value="MurD-like peptide ligases, catalytic domain"/>
    <property type="match status" value="1"/>
</dbReference>
<dbReference type="PANTHER" id="PTHR11136">
    <property type="entry name" value="FOLYLPOLYGLUTAMATE SYNTHASE-RELATED"/>
    <property type="match status" value="1"/>
</dbReference>
<comment type="similarity">
    <text evidence="5 23">Belongs to the folylpolyglutamate synthase family.</text>
</comment>
<evidence type="ECO:0000256" key="20">
    <source>
        <dbReference type="ARBA" id="ARBA00047808"/>
    </source>
</evidence>
<dbReference type="InterPro" id="IPR004101">
    <property type="entry name" value="Mur_ligase_C"/>
</dbReference>
<name>A0A370DKC6_9GAMM</name>
<dbReference type="PROSITE" id="PS01011">
    <property type="entry name" value="FOLYLPOLYGLU_SYNT_1"/>
    <property type="match status" value="1"/>
</dbReference>
<evidence type="ECO:0000256" key="19">
    <source>
        <dbReference type="ARBA" id="ARBA00047493"/>
    </source>
</evidence>
<reference evidence="26 27" key="1">
    <citation type="journal article" date="2018" name="ISME J.">
        <title>Endosymbiont genomes yield clues of tubeworm success.</title>
        <authorList>
            <person name="Li Y."/>
            <person name="Liles M.R."/>
            <person name="Halanych K.M."/>
        </authorList>
    </citation>
    <scope>NUCLEOTIDE SEQUENCE [LARGE SCALE GENOMIC DNA]</scope>
    <source>
        <strain evidence="26">A1464</strain>
    </source>
</reference>
<organism evidence="26 27">
    <name type="scientific">endosymbiont of Galathealinum brachiosum</name>
    <dbReference type="NCBI Taxonomy" id="2200906"/>
    <lineage>
        <taxon>Bacteria</taxon>
        <taxon>Pseudomonadati</taxon>
        <taxon>Pseudomonadota</taxon>
        <taxon>Gammaproteobacteria</taxon>
        <taxon>sulfur-oxidizing symbionts</taxon>
    </lineage>
</organism>
<evidence type="ECO:0000256" key="2">
    <source>
        <dbReference type="ARBA" id="ARBA00002714"/>
    </source>
</evidence>
<dbReference type="Pfam" id="PF08245">
    <property type="entry name" value="Mur_ligase_M"/>
    <property type="match status" value="1"/>
</dbReference>
<keyword evidence="14" id="KW-0460">Magnesium</keyword>
<evidence type="ECO:0000313" key="26">
    <source>
        <dbReference type="EMBL" id="RDH84844.1"/>
    </source>
</evidence>
<dbReference type="GO" id="GO:0046872">
    <property type="term" value="F:metal ion binding"/>
    <property type="evidence" value="ECO:0007669"/>
    <property type="project" value="UniProtKB-KW"/>
</dbReference>
<dbReference type="SUPFAM" id="SSF53244">
    <property type="entry name" value="MurD-like peptide ligases, peptide-binding domain"/>
    <property type="match status" value="1"/>
</dbReference>
<comment type="catalytic activity">
    <reaction evidence="22">
        <text>7,8-dihydropteroate + L-glutamate + ATP = 7,8-dihydrofolate + ADP + phosphate + H(+)</text>
        <dbReference type="Rhea" id="RHEA:23584"/>
        <dbReference type="ChEBI" id="CHEBI:15378"/>
        <dbReference type="ChEBI" id="CHEBI:17839"/>
        <dbReference type="ChEBI" id="CHEBI:29985"/>
        <dbReference type="ChEBI" id="CHEBI:30616"/>
        <dbReference type="ChEBI" id="CHEBI:43474"/>
        <dbReference type="ChEBI" id="CHEBI:57451"/>
        <dbReference type="ChEBI" id="CHEBI:456216"/>
        <dbReference type="EC" id="6.3.2.12"/>
    </reaction>
</comment>
<dbReference type="PIRSF" id="PIRSF001563">
    <property type="entry name" value="Folylpolyglu_synth"/>
    <property type="match status" value="1"/>
</dbReference>
<keyword evidence="13 23" id="KW-0067">ATP-binding</keyword>
<comment type="caution">
    <text evidence="26">The sequence shown here is derived from an EMBL/GenBank/DDBJ whole genome shotgun (WGS) entry which is preliminary data.</text>
</comment>
<dbReference type="FunFam" id="3.40.1190.10:FF:000004">
    <property type="entry name" value="Dihydrofolate synthase/folylpolyglutamate synthase"/>
    <property type="match status" value="1"/>
</dbReference>
<dbReference type="Pfam" id="PF02875">
    <property type="entry name" value="Mur_ligase_C"/>
    <property type="match status" value="1"/>
</dbReference>
<evidence type="ECO:0000259" key="25">
    <source>
        <dbReference type="Pfam" id="PF08245"/>
    </source>
</evidence>
<dbReference type="EMBL" id="QFXC01000007">
    <property type="protein sequence ID" value="RDH84844.1"/>
    <property type="molecule type" value="Genomic_DNA"/>
</dbReference>
<evidence type="ECO:0000256" key="5">
    <source>
        <dbReference type="ARBA" id="ARBA00008276"/>
    </source>
</evidence>
<evidence type="ECO:0000256" key="22">
    <source>
        <dbReference type="ARBA" id="ARBA00049161"/>
    </source>
</evidence>
<dbReference type="GO" id="GO:0008841">
    <property type="term" value="F:dihydrofolate synthase activity"/>
    <property type="evidence" value="ECO:0007669"/>
    <property type="project" value="UniProtKB-EC"/>
</dbReference>
<dbReference type="GO" id="GO:0046656">
    <property type="term" value="P:folic acid biosynthetic process"/>
    <property type="evidence" value="ECO:0007669"/>
    <property type="project" value="UniProtKB-KW"/>
</dbReference>
<feature type="domain" description="Mur ligase C-terminal" evidence="24">
    <location>
        <begin position="289"/>
        <end position="411"/>
    </location>
</feature>
<dbReference type="GO" id="GO:0005737">
    <property type="term" value="C:cytoplasm"/>
    <property type="evidence" value="ECO:0007669"/>
    <property type="project" value="TreeGrafter"/>
</dbReference>
<evidence type="ECO:0000256" key="1">
    <source>
        <dbReference type="ARBA" id="ARBA00001946"/>
    </source>
</evidence>
<dbReference type="Gene3D" id="3.40.1190.10">
    <property type="entry name" value="Mur-like, catalytic domain"/>
    <property type="match status" value="1"/>
</dbReference>
<evidence type="ECO:0000256" key="18">
    <source>
        <dbReference type="ARBA" id="ARBA00032510"/>
    </source>
</evidence>
<evidence type="ECO:0000259" key="24">
    <source>
        <dbReference type="Pfam" id="PF02875"/>
    </source>
</evidence>
<evidence type="ECO:0000256" key="11">
    <source>
        <dbReference type="ARBA" id="ARBA00022723"/>
    </source>
</evidence>
<comment type="pathway">
    <text evidence="4">Cofactor biosynthesis; tetrahydrofolylpolyglutamate biosynthesis.</text>
</comment>
<keyword evidence="12 23" id="KW-0547">Nucleotide-binding</keyword>
<evidence type="ECO:0000256" key="10">
    <source>
        <dbReference type="ARBA" id="ARBA00022598"/>
    </source>
</evidence>
<proteinExistence type="inferred from homology"/>
<accession>A0A370DKC6</accession>
<protein>
    <recommendedName>
        <fullName evidence="9">Dihydrofolate synthase/folylpolyglutamate synthase</fullName>
        <ecNumber evidence="7">6.3.2.12</ecNumber>
        <ecNumber evidence="8">6.3.2.17</ecNumber>
    </recommendedName>
    <alternativeName>
        <fullName evidence="18">Folylpoly-gamma-glutamate synthetase-dihydrofolate synthetase</fullName>
    </alternativeName>
    <alternativeName>
        <fullName evidence="16">Folylpolyglutamate synthetase</fullName>
    </alternativeName>
    <alternativeName>
        <fullName evidence="17">Tetrahydrofolylpolyglutamate synthase</fullName>
    </alternativeName>
</protein>
<dbReference type="InterPro" id="IPR036615">
    <property type="entry name" value="Mur_ligase_C_dom_sf"/>
</dbReference>
<comment type="function">
    <text evidence="2">Functions in two distinct reactions of the de novo folate biosynthetic pathway. Catalyzes the addition of a glutamate residue to dihydropteroate (7,8-dihydropteroate or H2Pte) to form dihydrofolate (7,8-dihydrofolate monoglutamate or H2Pte-Glu). Also catalyzes successive additions of L-glutamate to tetrahydrofolate or 10-formyltetrahydrofolate or 5,10-methylenetetrahydrofolate, leading to folylpolyglutamate derivatives.</text>
</comment>
<keyword evidence="11" id="KW-0479">Metal-binding</keyword>
<evidence type="ECO:0000256" key="21">
    <source>
        <dbReference type="ARBA" id="ARBA00049035"/>
    </source>
</evidence>
<evidence type="ECO:0000256" key="3">
    <source>
        <dbReference type="ARBA" id="ARBA00004799"/>
    </source>
</evidence>
<evidence type="ECO:0000256" key="9">
    <source>
        <dbReference type="ARBA" id="ARBA00019357"/>
    </source>
</evidence>
<dbReference type="NCBIfam" id="NF008101">
    <property type="entry name" value="PRK10846.1"/>
    <property type="match status" value="1"/>
</dbReference>
<gene>
    <name evidence="26" type="ORF">DIZ80_05105</name>
</gene>